<dbReference type="EMBL" id="JAACJM010000191">
    <property type="protein sequence ID" value="KAF5338808.1"/>
    <property type="molecule type" value="Genomic_DNA"/>
</dbReference>
<accession>A0A8H5CC80</accession>
<organism evidence="7 8">
    <name type="scientific">Tetrapyrgos nigripes</name>
    <dbReference type="NCBI Taxonomy" id="182062"/>
    <lineage>
        <taxon>Eukaryota</taxon>
        <taxon>Fungi</taxon>
        <taxon>Dikarya</taxon>
        <taxon>Basidiomycota</taxon>
        <taxon>Agaricomycotina</taxon>
        <taxon>Agaricomycetes</taxon>
        <taxon>Agaricomycetidae</taxon>
        <taxon>Agaricales</taxon>
        <taxon>Marasmiineae</taxon>
        <taxon>Marasmiaceae</taxon>
        <taxon>Tetrapyrgos</taxon>
    </lineage>
</organism>
<feature type="domain" description="RING-type" evidence="5">
    <location>
        <begin position="168"/>
        <end position="207"/>
    </location>
</feature>
<name>A0A8H5CC80_9AGAR</name>
<comment type="caution">
    <text evidence="7">The sequence shown here is derived from an EMBL/GenBank/DDBJ whole genome shotgun (WGS) entry which is preliminary data.</text>
</comment>
<evidence type="ECO:0000259" key="5">
    <source>
        <dbReference type="PROSITE" id="PS50089"/>
    </source>
</evidence>
<keyword evidence="1" id="KW-0479">Metal-binding</keyword>
<dbReference type="InterPro" id="IPR001841">
    <property type="entry name" value="Znf_RING"/>
</dbReference>
<evidence type="ECO:0000256" key="2">
    <source>
        <dbReference type="ARBA" id="ARBA00022771"/>
    </source>
</evidence>
<dbReference type="OrthoDB" id="6270329at2759"/>
<dbReference type="InterPro" id="IPR018957">
    <property type="entry name" value="Znf_C3HC4_RING-type"/>
</dbReference>
<dbReference type="InterPro" id="IPR017907">
    <property type="entry name" value="Znf_RING_CS"/>
</dbReference>
<dbReference type="SUPFAM" id="SSF57850">
    <property type="entry name" value="RING/U-box"/>
    <property type="match status" value="1"/>
</dbReference>
<evidence type="ECO:0000313" key="8">
    <source>
        <dbReference type="Proteomes" id="UP000559256"/>
    </source>
</evidence>
<dbReference type="InterPro" id="IPR013087">
    <property type="entry name" value="Znf_C2H2_type"/>
</dbReference>
<evidence type="ECO:0008006" key="9">
    <source>
        <dbReference type="Google" id="ProtNLM"/>
    </source>
</evidence>
<keyword evidence="3" id="KW-0862">Zinc</keyword>
<gene>
    <name evidence="7" type="ORF">D9758_012067</name>
</gene>
<dbReference type="PROSITE" id="PS50089">
    <property type="entry name" value="ZF_RING_2"/>
    <property type="match status" value="1"/>
</dbReference>
<dbReference type="Gene3D" id="3.30.160.60">
    <property type="entry name" value="Classic Zinc Finger"/>
    <property type="match status" value="1"/>
</dbReference>
<evidence type="ECO:0000256" key="4">
    <source>
        <dbReference type="PROSITE-ProRule" id="PRU00042"/>
    </source>
</evidence>
<evidence type="ECO:0000256" key="3">
    <source>
        <dbReference type="ARBA" id="ARBA00022833"/>
    </source>
</evidence>
<evidence type="ECO:0000313" key="7">
    <source>
        <dbReference type="EMBL" id="KAF5338808.1"/>
    </source>
</evidence>
<evidence type="ECO:0000256" key="1">
    <source>
        <dbReference type="ARBA" id="ARBA00022723"/>
    </source>
</evidence>
<keyword evidence="8" id="KW-1185">Reference proteome</keyword>
<dbReference type="Proteomes" id="UP000559256">
    <property type="component" value="Unassembled WGS sequence"/>
</dbReference>
<dbReference type="Pfam" id="PF00097">
    <property type="entry name" value="zf-C3HC4"/>
    <property type="match status" value="1"/>
</dbReference>
<dbReference type="AlphaFoldDB" id="A0A8H5CC80"/>
<dbReference type="GO" id="GO:0008270">
    <property type="term" value="F:zinc ion binding"/>
    <property type="evidence" value="ECO:0007669"/>
    <property type="project" value="UniProtKB-KW"/>
</dbReference>
<dbReference type="PROSITE" id="PS50157">
    <property type="entry name" value="ZINC_FINGER_C2H2_2"/>
    <property type="match status" value="1"/>
</dbReference>
<dbReference type="InterPro" id="IPR013083">
    <property type="entry name" value="Znf_RING/FYVE/PHD"/>
</dbReference>
<protein>
    <recommendedName>
        <fullName evidence="9">RING-type domain-containing protein</fullName>
    </recommendedName>
</protein>
<dbReference type="SMART" id="SM00184">
    <property type="entry name" value="RING"/>
    <property type="match status" value="1"/>
</dbReference>
<reference evidence="7 8" key="1">
    <citation type="journal article" date="2020" name="ISME J.">
        <title>Uncovering the hidden diversity of litter-decomposition mechanisms in mushroom-forming fungi.</title>
        <authorList>
            <person name="Floudas D."/>
            <person name="Bentzer J."/>
            <person name="Ahren D."/>
            <person name="Johansson T."/>
            <person name="Persson P."/>
            <person name="Tunlid A."/>
        </authorList>
    </citation>
    <scope>NUCLEOTIDE SEQUENCE [LARGE SCALE GENOMIC DNA]</scope>
    <source>
        <strain evidence="7 8">CBS 291.85</strain>
    </source>
</reference>
<dbReference type="PROSITE" id="PS00518">
    <property type="entry name" value="ZF_RING_1"/>
    <property type="match status" value="1"/>
</dbReference>
<evidence type="ECO:0000259" key="6">
    <source>
        <dbReference type="PROSITE" id="PS50157"/>
    </source>
</evidence>
<keyword evidence="2 4" id="KW-0863">Zinc-finger</keyword>
<sequence length="224" mass="25687">MSSYCAPCDRYFDSDYFREQHIKNSSNHPECSICTLRFMNNHMVRNHKVIEENHFYCIDCDEDFSSGVDLQVHWDCAPAHCGSSVSNVNEEEEDSIREAYISEGVDLSWKKERLRELEAGFGEAWDDADWYDHELPSYLQDPPYQFGGDSDTDDSEEDDDDAAYHFTCPMCLEKDPKTVCTTACGHLFCASCAVAALKYTHQCPECDEPGEVCELRRVYVESDD</sequence>
<feature type="domain" description="C2H2-type" evidence="6">
    <location>
        <begin position="55"/>
        <end position="85"/>
    </location>
</feature>
<dbReference type="Gene3D" id="3.30.40.10">
    <property type="entry name" value="Zinc/RING finger domain, C3HC4 (zinc finger)"/>
    <property type="match status" value="1"/>
</dbReference>
<proteinExistence type="predicted"/>